<dbReference type="EMBL" id="CAJOBA010002966">
    <property type="protein sequence ID" value="CAF3665790.1"/>
    <property type="molecule type" value="Genomic_DNA"/>
</dbReference>
<feature type="region of interest" description="Disordered" evidence="1">
    <location>
        <begin position="29"/>
        <end position="60"/>
    </location>
</feature>
<dbReference type="Proteomes" id="UP000677228">
    <property type="component" value="Unassembled WGS sequence"/>
</dbReference>
<evidence type="ECO:0000313" key="4">
    <source>
        <dbReference type="Proteomes" id="UP000677228"/>
    </source>
</evidence>
<dbReference type="PANTHER" id="PTHR33053">
    <property type="entry name" value="PROTEIN, PUTATIVE-RELATED"/>
    <property type="match status" value="1"/>
</dbReference>
<dbReference type="EMBL" id="CAJNOK010002965">
    <property type="protein sequence ID" value="CAF0882199.1"/>
    <property type="molecule type" value="Genomic_DNA"/>
</dbReference>
<comment type="caution">
    <text evidence="2">The sequence shown here is derived from an EMBL/GenBank/DDBJ whole genome shotgun (WGS) entry which is preliminary data.</text>
</comment>
<evidence type="ECO:0000256" key="1">
    <source>
        <dbReference type="SAM" id="MobiDB-lite"/>
    </source>
</evidence>
<dbReference type="Proteomes" id="UP000682733">
    <property type="component" value="Unassembled WGS sequence"/>
</dbReference>
<dbReference type="Pfam" id="PF02992">
    <property type="entry name" value="Transposase_21"/>
    <property type="match status" value="1"/>
</dbReference>
<evidence type="ECO:0000313" key="3">
    <source>
        <dbReference type="EMBL" id="CAF3665790.1"/>
    </source>
</evidence>
<feature type="region of interest" description="Disordered" evidence="1">
    <location>
        <begin position="741"/>
        <end position="815"/>
    </location>
</feature>
<protein>
    <submittedName>
        <fullName evidence="2">Uncharacterized protein</fullName>
    </submittedName>
</protein>
<dbReference type="AlphaFoldDB" id="A0A8S2DA49"/>
<feature type="compositionally biased region" description="Polar residues" evidence="1">
    <location>
        <begin position="767"/>
        <end position="778"/>
    </location>
</feature>
<proteinExistence type="predicted"/>
<feature type="compositionally biased region" description="Basic and acidic residues" evidence="1">
    <location>
        <begin position="741"/>
        <end position="753"/>
    </location>
</feature>
<gene>
    <name evidence="2" type="ORF">OVA965_LOCUS8679</name>
    <name evidence="3" type="ORF">TMI583_LOCUS8675</name>
</gene>
<accession>A0A8S2DA49</accession>
<reference evidence="2" key="1">
    <citation type="submission" date="2021-02" db="EMBL/GenBank/DDBJ databases">
        <authorList>
            <person name="Nowell W R."/>
        </authorList>
    </citation>
    <scope>NUCLEOTIDE SEQUENCE</scope>
</reference>
<evidence type="ECO:0000313" key="2">
    <source>
        <dbReference type="EMBL" id="CAF0882199.1"/>
    </source>
</evidence>
<dbReference type="InterPro" id="IPR004242">
    <property type="entry name" value="Transposase_21"/>
</dbReference>
<feature type="compositionally biased region" description="Acidic residues" evidence="1">
    <location>
        <begin position="32"/>
        <end position="44"/>
    </location>
</feature>
<sequence>MFRYRERIKRQKLREARWNLRLSRAMEISSNSDDDNDGNIEDENSVLNTSTGRAEDTPLPPLEDYYADIHDQEESDNGKLTRVADISPLLYDNGHVHLASSVKTIMKLALKANLNKQNVIELMRIIKQLLPRPNRLPTTYHKILQVFNQTSLSINKLYCNNCLQLTTTNNGKTVCDNHRCIFSGQLTKCQMTEIVTMDIKSQLKSIIRRNFSLLTDQNLFPAADISNGQHYIKTTKNVINPITLNIHTDGAPLIRSTKTSMWPCFASITEIPPPAREFKCNIILMALWLSRNKPNVDLFLHDLIEQIIELMKDGVIIFIGNREIQVSVKIGFFVSDLPAKSLFLKFINFNGYFACVQCHSEGEWIKRQVIYPYAKNDYTPRTHQQYIATAKRAAAKSSGGRSSAGIDGIKGLSSLIKVIEFPQQVILDFMHQICLNHVPNLIRRWNGQLNGTSKTDIDSTLAAIRVPHNVHVVYIHSISQINDWKAKHSRLFVNNIGLPVVVPHLPKIYSSHFAIYSMLSKMLHCPQSEEEIKLAERLIHFYCRTAADIHDPTIELFSLHSQLHLPAQMATNSYARAYAQIKRKTQEKQYYLITYVNDPSCYSIVETKRVPHLDEITKLGTIIEKNESYEVRMEAKGNRETVEKCASLLEQFNSFNMHEDVPSDSEKWKRKQDIRKLEPKTPLKNLNELELDRLPPTMFGTPKSQNRALSQIQFNKSPSVLSTTSKHATVATTTSLIESRETYSDDIFDHSDNGNESEDNGSGNENQQPPSAFLSTRTIVRPTKRKKLSASAGKQVKRARFEPQQQLEGSEEDDKIEKQLDNQLIVYYLKESNRNGQRMEKQLQQLANNQNRIINVLQPILKNQKKIANTFLKYRIHLALEEPFAEVAVETGTQANPGQNDIMASTDVIYQRSDDATINLLTVEMKDLLAQPTKFATRLMDLLFIDYNDLQSLDSHNADADERVKAIKEAIRRKYSFSESEMKIEWPAIHNSILSKRRRPQYVSIANNDTPPRPLL</sequence>
<organism evidence="2 4">
    <name type="scientific">Didymodactylos carnosus</name>
    <dbReference type="NCBI Taxonomy" id="1234261"/>
    <lineage>
        <taxon>Eukaryota</taxon>
        <taxon>Metazoa</taxon>
        <taxon>Spiralia</taxon>
        <taxon>Gnathifera</taxon>
        <taxon>Rotifera</taxon>
        <taxon>Eurotatoria</taxon>
        <taxon>Bdelloidea</taxon>
        <taxon>Philodinida</taxon>
        <taxon>Philodinidae</taxon>
        <taxon>Didymodactylos</taxon>
    </lineage>
</organism>
<name>A0A8S2DA49_9BILA</name>